<dbReference type="Proteomes" id="UP000663832">
    <property type="component" value="Unassembled WGS sequence"/>
</dbReference>
<evidence type="ECO:0000256" key="8">
    <source>
        <dbReference type="ARBA" id="ARBA00023242"/>
    </source>
</evidence>
<dbReference type="EMBL" id="CAJNOM010000119">
    <property type="protein sequence ID" value="CAF1085102.1"/>
    <property type="molecule type" value="Genomic_DNA"/>
</dbReference>
<comment type="caution">
    <text evidence="12">The sequence shown here is derived from an EMBL/GenBank/DDBJ whole genome shotgun (WGS) entry which is preliminary data.</text>
</comment>
<organism evidence="12 15">
    <name type="scientific">Adineta steineri</name>
    <dbReference type="NCBI Taxonomy" id="433720"/>
    <lineage>
        <taxon>Eukaryota</taxon>
        <taxon>Metazoa</taxon>
        <taxon>Spiralia</taxon>
        <taxon>Gnathifera</taxon>
        <taxon>Rotifera</taxon>
        <taxon>Eurotatoria</taxon>
        <taxon>Bdelloidea</taxon>
        <taxon>Adinetida</taxon>
        <taxon>Adinetidae</taxon>
        <taxon>Adineta</taxon>
    </lineage>
</organism>
<evidence type="ECO:0000313" key="12">
    <source>
        <dbReference type="EMBL" id="CAF0766439.1"/>
    </source>
</evidence>
<dbReference type="InterPro" id="IPR007012">
    <property type="entry name" value="PolA_pol_cen_dom"/>
</dbReference>
<evidence type="ECO:0000256" key="2">
    <source>
        <dbReference type="ARBA" id="ARBA00010912"/>
    </source>
</evidence>
<dbReference type="PANTHER" id="PTHR10682:SF10">
    <property type="entry name" value="POLYNUCLEOTIDE ADENYLYLTRANSFERASE"/>
    <property type="match status" value="1"/>
</dbReference>
<evidence type="ECO:0000313" key="15">
    <source>
        <dbReference type="Proteomes" id="UP000663877"/>
    </source>
</evidence>
<proteinExistence type="inferred from homology"/>
<comment type="catalytic activity">
    <reaction evidence="9">
        <text>RNA(n) + ATP = RNA(n)-3'-adenine ribonucleotide + diphosphate</text>
        <dbReference type="Rhea" id="RHEA:11332"/>
        <dbReference type="Rhea" id="RHEA-COMP:14527"/>
        <dbReference type="Rhea" id="RHEA-COMP:17347"/>
        <dbReference type="ChEBI" id="CHEBI:30616"/>
        <dbReference type="ChEBI" id="CHEBI:33019"/>
        <dbReference type="ChEBI" id="CHEBI:140395"/>
        <dbReference type="ChEBI" id="CHEBI:173115"/>
        <dbReference type="EC" id="2.7.7.19"/>
    </reaction>
</comment>
<keyword evidence="8" id="KW-0539">Nucleus</keyword>
<dbReference type="InterPro" id="IPR005135">
    <property type="entry name" value="Endo/exonuclease/phosphatase"/>
</dbReference>
<evidence type="ECO:0000313" key="13">
    <source>
        <dbReference type="EMBL" id="CAF1085102.1"/>
    </source>
</evidence>
<dbReference type="Gene3D" id="3.90.1140.10">
    <property type="entry name" value="Cyclic phosphodiesterase"/>
    <property type="match status" value="1"/>
</dbReference>
<keyword evidence="5" id="KW-0808">Transferase</keyword>
<dbReference type="Gene3D" id="3.60.10.10">
    <property type="entry name" value="Endonuclease/exonuclease/phosphatase"/>
    <property type="match status" value="1"/>
</dbReference>
<evidence type="ECO:0000256" key="3">
    <source>
        <dbReference type="ARBA" id="ARBA00012388"/>
    </source>
</evidence>
<accession>A0A813QFS9</accession>
<dbReference type="SUPFAM" id="SSF56219">
    <property type="entry name" value="DNase I-like"/>
    <property type="match status" value="1"/>
</dbReference>
<evidence type="ECO:0000256" key="5">
    <source>
        <dbReference type="ARBA" id="ARBA00022679"/>
    </source>
</evidence>
<evidence type="ECO:0000256" key="7">
    <source>
        <dbReference type="ARBA" id="ARBA00022840"/>
    </source>
</evidence>
<keyword evidence="7" id="KW-0067">ATP-binding</keyword>
<gene>
    <name evidence="12" type="ORF">BJG266_LOCUS3307</name>
    <name evidence="13" type="ORF">QVE165_LOCUS19445</name>
</gene>
<comment type="subcellular location">
    <subcellularLocation>
        <location evidence="1">Nucleus</location>
    </subcellularLocation>
</comment>
<name>A0A813QFS9_9BILA</name>
<dbReference type="PANTHER" id="PTHR10682">
    <property type="entry name" value="POLY A POLYMERASE"/>
    <property type="match status" value="1"/>
</dbReference>
<dbReference type="InterPro" id="IPR036691">
    <property type="entry name" value="Endo/exonu/phosph_ase_sf"/>
</dbReference>
<feature type="domain" description="Poly(A) polymerase central" evidence="11">
    <location>
        <begin position="678"/>
        <end position="821"/>
    </location>
</feature>
<sequence>MEQKLNLIEGMYRFDQSIHQWILSPCISLISDDLKNSCTDDMYIPKHCQFITWNIHSDLVFPNFRYQAILKTLQKLLPDIICLQEVTFDFLNLLLNEIWLQENNYYIIIMGNILDHNQKQTYGQLILTKNFHARAFSICPLYLSEDSPSIKQQEVKKYIIARFGLHLEVTIDLVNLQLDDVDEKRCQALEYFFKTMNMQNYMLIGDFNFGDNHIKEQHILQKYQLQIHDLWKDIYDIEENPGYTFDPSQSQISHRFDRYLLHLLQNLSYSIEHLNMIGLDTILIDSINNKRMNQSDHFGLQLILNFQIRAISDCSALAIVPAINMEPLTELVREQCDSLSNRWPIHISLFWPFFDLANTQDDNEEIILLPLRLLLAQFESFDIEINEIDLSIENHTIFMPLNFQSNKYIKQLHAQIKQLFSQCLCKTIDDNYNPYLTIGQLDGQVKSKLTLPNSVQFPVRYISILQKSTSFHVTYQLPLGSVLEPIGLNQFGHINCDLEEFFNQMNLYENRKSYEQKQEKFHRLSICFEEIFNKNTLHCFTCAFLPYGSFRLGLNGEDLDTVLVLSQQKSLENKTNLDQTFLRLRYQLPELTNLILDLLEKQIHHVFNNEIIDCRNIQAIYPILSILFNDQTRVEIFVQIKEVSVIDEIDLLSNFYEPIHGVHDIERLIIYVRYPIIFQYFLTFIRTWAQHTGIYGQVYGYLGGFSWAILCAYICHKFLSLNTYSFSLEQFFILIQKFFSIYSQFNWTYESLCLSTKIHYSDPTNVDNRGSMRILCPSPPFNNTSRSTINSTRYLIIQNFQHVHKIIEKTKNYNDTLKEILQLSNQFPNKTIQSILQLTLSGQTISELHQWVGYMKSRLAHFLTDCEEDCELFVQTDTKIEIRKKNLERYYSIGFQVNEQILSRHRQFYYSLNKFLDQFKLCSFRSDTMKFSYKLMSINDWNNQRTQI</sequence>
<dbReference type="OrthoDB" id="412748at2759"/>
<dbReference type="InterPro" id="IPR043519">
    <property type="entry name" value="NT_sf"/>
</dbReference>
<protein>
    <recommendedName>
        <fullName evidence="3">polynucleotide adenylyltransferase</fullName>
        <ecNumber evidence="3">2.7.7.19</ecNumber>
    </recommendedName>
</protein>
<dbReference type="Pfam" id="PF04928">
    <property type="entry name" value="PAP_central"/>
    <property type="match status" value="1"/>
</dbReference>
<reference evidence="12" key="1">
    <citation type="submission" date="2021-02" db="EMBL/GenBank/DDBJ databases">
        <authorList>
            <person name="Nowell W R."/>
        </authorList>
    </citation>
    <scope>NUCLEOTIDE SEQUENCE</scope>
</reference>
<dbReference type="GO" id="GO:0005524">
    <property type="term" value="F:ATP binding"/>
    <property type="evidence" value="ECO:0007669"/>
    <property type="project" value="UniProtKB-KW"/>
</dbReference>
<dbReference type="GO" id="GO:0006397">
    <property type="term" value="P:mRNA processing"/>
    <property type="evidence" value="ECO:0007669"/>
    <property type="project" value="UniProtKB-KW"/>
</dbReference>
<dbReference type="Proteomes" id="UP000663877">
    <property type="component" value="Unassembled WGS sequence"/>
</dbReference>
<evidence type="ECO:0000256" key="9">
    <source>
        <dbReference type="ARBA" id="ARBA00048830"/>
    </source>
</evidence>
<dbReference type="GO" id="GO:1990817">
    <property type="term" value="F:poly(A) RNA polymerase activity"/>
    <property type="evidence" value="ECO:0007669"/>
    <property type="project" value="UniProtKB-EC"/>
</dbReference>
<feature type="domain" description="Endonuclease/exonuclease/phosphatase" evidence="10">
    <location>
        <begin position="51"/>
        <end position="129"/>
    </location>
</feature>
<dbReference type="EC" id="2.7.7.19" evidence="3"/>
<dbReference type="SUPFAM" id="SSF81631">
    <property type="entry name" value="PAP/OAS1 substrate-binding domain"/>
    <property type="match status" value="1"/>
</dbReference>
<evidence type="ECO:0000259" key="10">
    <source>
        <dbReference type="Pfam" id="PF03372"/>
    </source>
</evidence>
<dbReference type="GO" id="GO:0005634">
    <property type="term" value="C:nucleus"/>
    <property type="evidence" value="ECO:0007669"/>
    <property type="project" value="UniProtKB-SubCell"/>
</dbReference>
<evidence type="ECO:0000256" key="6">
    <source>
        <dbReference type="ARBA" id="ARBA00022741"/>
    </source>
</evidence>
<comment type="similarity">
    <text evidence="2">Belongs to the poly(A) polymerase family.</text>
</comment>
<evidence type="ECO:0000259" key="11">
    <source>
        <dbReference type="Pfam" id="PF04928"/>
    </source>
</evidence>
<keyword evidence="6" id="KW-0547">Nucleotide-binding</keyword>
<evidence type="ECO:0000256" key="1">
    <source>
        <dbReference type="ARBA" id="ARBA00004123"/>
    </source>
</evidence>
<keyword evidence="14" id="KW-1185">Reference proteome</keyword>
<evidence type="ECO:0000256" key="4">
    <source>
        <dbReference type="ARBA" id="ARBA00022664"/>
    </source>
</evidence>
<evidence type="ECO:0000313" key="14">
    <source>
        <dbReference type="Proteomes" id="UP000663832"/>
    </source>
</evidence>
<dbReference type="Pfam" id="PF13563">
    <property type="entry name" value="2_5_RNA_ligase2"/>
    <property type="match status" value="1"/>
</dbReference>
<dbReference type="Pfam" id="PF03372">
    <property type="entry name" value="Exo_endo_phos"/>
    <property type="match status" value="1"/>
</dbReference>
<keyword evidence="4" id="KW-0507">mRNA processing</keyword>
<dbReference type="EMBL" id="CAJNOI010000008">
    <property type="protein sequence ID" value="CAF0766439.1"/>
    <property type="molecule type" value="Genomic_DNA"/>
</dbReference>
<dbReference type="AlphaFoldDB" id="A0A813QFS9"/>
<dbReference type="Gene3D" id="3.30.460.10">
    <property type="entry name" value="Beta Polymerase, domain 2"/>
    <property type="match status" value="1"/>
</dbReference>
<dbReference type="Gene3D" id="1.10.1410.10">
    <property type="match status" value="1"/>
</dbReference>